<evidence type="ECO:0000313" key="2">
    <source>
        <dbReference type="Proteomes" id="UP000323324"/>
    </source>
</evidence>
<name>A0A8H2QET2_9FLAO</name>
<proteinExistence type="predicted"/>
<dbReference type="Gene3D" id="1.25.40.10">
    <property type="entry name" value="Tetratricopeptide repeat domain"/>
    <property type="match status" value="3"/>
</dbReference>
<keyword evidence="2" id="KW-1185">Reference proteome</keyword>
<gene>
    <name evidence="1" type="ORF">ES676_06230</name>
</gene>
<dbReference type="Pfam" id="PF13174">
    <property type="entry name" value="TPR_6"/>
    <property type="match status" value="1"/>
</dbReference>
<dbReference type="RefSeq" id="WP_148369438.1">
    <property type="nucleotide sequence ID" value="NZ_VSKM01000005.1"/>
</dbReference>
<dbReference type="SUPFAM" id="SSF48452">
    <property type="entry name" value="TPR-like"/>
    <property type="match status" value="3"/>
</dbReference>
<organism evidence="1 2">
    <name type="scientific">Bizionia saleffrena</name>
    <dbReference type="NCBI Taxonomy" id="291189"/>
    <lineage>
        <taxon>Bacteria</taxon>
        <taxon>Pseudomonadati</taxon>
        <taxon>Bacteroidota</taxon>
        <taxon>Flavobacteriia</taxon>
        <taxon>Flavobacteriales</taxon>
        <taxon>Flavobacteriaceae</taxon>
        <taxon>Bizionia</taxon>
    </lineage>
</organism>
<evidence type="ECO:0000313" key="1">
    <source>
        <dbReference type="EMBL" id="TYB76047.1"/>
    </source>
</evidence>
<comment type="caution">
    <text evidence="1">The sequence shown here is derived from an EMBL/GenBank/DDBJ whole genome shotgun (WGS) entry which is preliminary data.</text>
</comment>
<sequence>MRFLFILCLFSYSLVFSQSENSALAEDYFKNGEFEKALISYQKLYKNNSSSLDYIYKLVRTHQQLQQYKEVDTFLKTLIEIKNYPPFTIELGYNYALQNDTITANTYYNNVINSVTNNPSSAFAVGQSFHNLSLLNQAIATYTKAMESNTEFNFDMQLARIYGEQGDVKKMFTKYIEFGADNTSYLNTIKRELNTFISENKDHQNNKILRLILLKKIQDSPDILWNEMLSWLFIQQKEYNKAFAQEKAIYKREMASLDRIEELANIAHNQKDNEIATSIFTYIVENTQNLDSKINAYYNILKIKTSIASPEDYETINKEYLDVLAEYGGLMSAIDLKIAYGHFLAFYLKQTDKAIHFLKEALKADASQQKIAEIKLELGDILVLEEKFNEALIYYTQIQRSLKNSTISQEARFKVAKTSYYKGDFKWAESQLKILKASTSQLTANDALDLKLLITDNKLEDSLHVALKSYAKADLLHFQNKNEEAIALLDGILITHSSEAIIPQTLLKQAQLFEIKKQYDKAIVNYQQIIANYNDGILVDDAIYGIALLYDKQLEQPEKAKPFYETILFNHQDSIFFVEARKRFRALRGDSIQ</sequence>
<dbReference type="InterPro" id="IPR019734">
    <property type="entry name" value="TPR_rpt"/>
</dbReference>
<protein>
    <recommendedName>
        <fullName evidence="3">Tetratricopeptide repeat protein</fullName>
    </recommendedName>
</protein>
<dbReference type="EMBL" id="VSKM01000005">
    <property type="protein sequence ID" value="TYB76047.1"/>
    <property type="molecule type" value="Genomic_DNA"/>
</dbReference>
<dbReference type="InterPro" id="IPR011990">
    <property type="entry name" value="TPR-like_helical_dom_sf"/>
</dbReference>
<dbReference type="Proteomes" id="UP000323324">
    <property type="component" value="Unassembled WGS sequence"/>
</dbReference>
<evidence type="ECO:0008006" key="3">
    <source>
        <dbReference type="Google" id="ProtNLM"/>
    </source>
</evidence>
<dbReference type="AlphaFoldDB" id="A0A8H2QET2"/>
<reference evidence="1 2" key="1">
    <citation type="submission" date="2019-08" db="EMBL/GenBank/DDBJ databases">
        <title>Genomes of Antarctic Bizionia species.</title>
        <authorList>
            <person name="Bowman J.P."/>
        </authorList>
    </citation>
    <scope>NUCLEOTIDE SEQUENCE [LARGE SCALE GENOMIC DNA]</scope>
    <source>
        <strain evidence="1 2">HFD</strain>
    </source>
</reference>
<accession>A0A8H2QET2</accession>
<dbReference type="SMART" id="SM00028">
    <property type="entry name" value="TPR"/>
    <property type="match status" value="4"/>
</dbReference>